<dbReference type="Proteomes" id="UP000287651">
    <property type="component" value="Unassembled WGS sequence"/>
</dbReference>
<protein>
    <submittedName>
        <fullName evidence="2">Uncharacterized protein</fullName>
    </submittedName>
</protein>
<evidence type="ECO:0000256" key="1">
    <source>
        <dbReference type="SAM" id="MobiDB-lite"/>
    </source>
</evidence>
<feature type="region of interest" description="Disordered" evidence="1">
    <location>
        <begin position="31"/>
        <end position="68"/>
    </location>
</feature>
<organism evidence="2 3">
    <name type="scientific">Ensete ventricosum</name>
    <name type="common">Abyssinian banana</name>
    <name type="synonym">Musa ensete</name>
    <dbReference type="NCBI Taxonomy" id="4639"/>
    <lineage>
        <taxon>Eukaryota</taxon>
        <taxon>Viridiplantae</taxon>
        <taxon>Streptophyta</taxon>
        <taxon>Embryophyta</taxon>
        <taxon>Tracheophyta</taxon>
        <taxon>Spermatophyta</taxon>
        <taxon>Magnoliopsida</taxon>
        <taxon>Liliopsida</taxon>
        <taxon>Zingiberales</taxon>
        <taxon>Musaceae</taxon>
        <taxon>Ensete</taxon>
    </lineage>
</organism>
<dbReference type="AlphaFoldDB" id="A0A427B2L8"/>
<proteinExistence type="predicted"/>
<comment type="caution">
    <text evidence="2">The sequence shown here is derived from an EMBL/GenBank/DDBJ whole genome shotgun (WGS) entry which is preliminary data.</text>
</comment>
<evidence type="ECO:0000313" key="3">
    <source>
        <dbReference type="Proteomes" id="UP000287651"/>
    </source>
</evidence>
<feature type="compositionally biased region" description="Basic and acidic residues" evidence="1">
    <location>
        <begin position="46"/>
        <end position="55"/>
    </location>
</feature>
<gene>
    <name evidence="2" type="ORF">B296_00006942</name>
</gene>
<dbReference type="EMBL" id="AMZH03000639">
    <property type="protein sequence ID" value="RRT82718.1"/>
    <property type="molecule type" value="Genomic_DNA"/>
</dbReference>
<reference evidence="2 3" key="1">
    <citation type="journal article" date="2014" name="Agronomy (Basel)">
        <title>A Draft Genome Sequence for Ensete ventricosum, the Drought-Tolerant Tree Against Hunger.</title>
        <authorList>
            <person name="Harrison J."/>
            <person name="Moore K.A."/>
            <person name="Paszkiewicz K."/>
            <person name="Jones T."/>
            <person name="Grant M."/>
            <person name="Ambacheew D."/>
            <person name="Muzemil S."/>
            <person name="Studholme D.J."/>
        </authorList>
    </citation>
    <scope>NUCLEOTIDE SEQUENCE [LARGE SCALE GENOMIC DNA]</scope>
</reference>
<accession>A0A427B2L8</accession>
<sequence length="68" mass="7548">MRLRAILVAGGEEETRRVRHGAAVVVVDDSGCDCDGSSSRRQMGTGEERGTDDWQQRQGWQGRATDER</sequence>
<name>A0A427B2L8_ENSVE</name>
<evidence type="ECO:0000313" key="2">
    <source>
        <dbReference type="EMBL" id="RRT82718.1"/>
    </source>
</evidence>